<name>Q1ILK5_KORVE</name>
<dbReference type="STRING" id="204669.Acid345_3244"/>
<comment type="similarity">
    <text evidence="5">Belongs to the HrcA family.</text>
</comment>
<keyword evidence="1 5" id="KW-0678">Repressor</keyword>
<feature type="domain" description="Heat-inducible transcription repressor HrcA C-terminal" evidence="6">
    <location>
        <begin position="109"/>
        <end position="329"/>
    </location>
</feature>
<evidence type="ECO:0000256" key="3">
    <source>
        <dbReference type="ARBA" id="ARBA00023016"/>
    </source>
</evidence>
<dbReference type="HAMAP" id="MF_00081">
    <property type="entry name" value="HrcA"/>
    <property type="match status" value="1"/>
</dbReference>
<dbReference type="NCBIfam" id="TIGR00331">
    <property type="entry name" value="hrcA"/>
    <property type="match status" value="1"/>
</dbReference>
<keyword evidence="8" id="KW-1185">Reference proteome</keyword>
<evidence type="ECO:0000256" key="4">
    <source>
        <dbReference type="ARBA" id="ARBA00023163"/>
    </source>
</evidence>
<dbReference type="EMBL" id="CP000360">
    <property type="protein sequence ID" value="ABF42245.1"/>
    <property type="molecule type" value="Genomic_DNA"/>
</dbReference>
<evidence type="ECO:0000313" key="7">
    <source>
        <dbReference type="EMBL" id="ABF42245.1"/>
    </source>
</evidence>
<dbReference type="KEGG" id="aba:Acid345_3244"/>
<dbReference type="Pfam" id="PF01628">
    <property type="entry name" value="HrcA"/>
    <property type="match status" value="1"/>
</dbReference>
<comment type="function">
    <text evidence="5">Negative regulator of class I heat shock genes (grpE-dnaK-dnaJ and groELS operons). Prevents heat-shock induction of these operons.</text>
</comment>
<dbReference type="HOGENOM" id="CLU_050019_0_0_0"/>
<gene>
    <name evidence="5" type="primary">hrcA</name>
    <name evidence="7" type="ordered locus">Acid345_3244</name>
</gene>
<dbReference type="InterPro" id="IPR021153">
    <property type="entry name" value="HrcA_C"/>
</dbReference>
<organism evidence="7 8">
    <name type="scientific">Koribacter versatilis (strain Ellin345)</name>
    <dbReference type="NCBI Taxonomy" id="204669"/>
    <lineage>
        <taxon>Bacteria</taxon>
        <taxon>Pseudomonadati</taxon>
        <taxon>Acidobacteriota</taxon>
        <taxon>Terriglobia</taxon>
        <taxon>Terriglobales</taxon>
        <taxon>Candidatus Korobacteraceae</taxon>
        <taxon>Candidatus Korobacter</taxon>
    </lineage>
</organism>
<keyword evidence="4 5" id="KW-0804">Transcription</keyword>
<dbReference type="OrthoDB" id="9783139at2"/>
<dbReference type="InterPro" id="IPR002571">
    <property type="entry name" value="HrcA"/>
</dbReference>
<dbReference type="Gene3D" id="3.30.450.40">
    <property type="match status" value="1"/>
</dbReference>
<protein>
    <recommendedName>
        <fullName evidence="5">Heat-inducible transcription repressor HrcA</fullName>
    </recommendedName>
</protein>
<keyword evidence="3 5" id="KW-0346">Stress response</keyword>
<evidence type="ECO:0000256" key="1">
    <source>
        <dbReference type="ARBA" id="ARBA00022491"/>
    </source>
</evidence>
<dbReference type="PIRSF" id="PIRSF005485">
    <property type="entry name" value="HrcA"/>
    <property type="match status" value="1"/>
</dbReference>
<reference evidence="7 8" key="1">
    <citation type="journal article" date="2009" name="Appl. Environ. Microbiol.">
        <title>Three genomes from the phylum Acidobacteria provide insight into the lifestyles of these microorganisms in soils.</title>
        <authorList>
            <person name="Ward N.L."/>
            <person name="Challacombe J.F."/>
            <person name="Janssen P.H."/>
            <person name="Henrissat B."/>
            <person name="Coutinho P.M."/>
            <person name="Wu M."/>
            <person name="Xie G."/>
            <person name="Haft D.H."/>
            <person name="Sait M."/>
            <person name="Badger J."/>
            <person name="Barabote R.D."/>
            <person name="Bradley B."/>
            <person name="Brettin T.S."/>
            <person name="Brinkac L.M."/>
            <person name="Bruce D."/>
            <person name="Creasy T."/>
            <person name="Daugherty S.C."/>
            <person name="Davidsen T.M."/>
            <person name="DeBoy R.T."/>
            <person name="Detter J.C."/>
            <person name="Dodson R.J."/>
            <person name="Durkin A.S."/>
            <person name="Ganapathy A."/>
            <person name="Gwinn-Giglio M."/>
            <person name="Han C.S."/>
            <person name="Khouri H."/>
            <person name="Kiss H."/>
            <person name="Kothari S.P."/>
            <person name="Madupu R."/>
            <person name="Nelson K.E."/>
            <person name="Nelson W.C."/>
            <person name="Paulsen I."/>
            <person name="Penn K."/>
            <person name="Ren Q."/>
            <person name="Rosovitz M.J."/>
            <person name="Selengut J.D."/>
            <person name="Shrivastava S."/>
            <person name="Sullivan S.A."/>
            <person name="Tapia R."/>
            <person name="Thompson L.S."/>
            <person name="Watkins K.L."/>
            <person name="Yang Q."/>
            <person name="Yu C."/>
            <person name="Zafar N."/>
            <person name="Zhou L."/>
            <person name="Kuske C.R."/>
        </authorList>
    </citation>
    <scope>NUCLEOTIDE SEQUENCE [LARGE SCALE GENOMIC DNA]</scope>
    <source>
        <strain evidence="7 8">Ellin345</strain>
    </source>
</reference>
<evidence type="ECO:0000256" key="2">
    <source>
        <dbReference type="ARBA" id="ARBA00023015"/>
    </source>
</evidence>
<dbReference type="PANTHER" id="PTHR34824">
    <property type="entry name" value="HEAT-INDUCIBLE TRANSCRIPTION REPRESSOR HRCA"/>
    <property type="match status" value="1"/>
</dbReference>
<accession>Q1ILK5</accession>
<dbReference type="GO" id="GO:0045892">
    <property type="term" value="P:negative regulation of DNA-templated transcription"/>
    <property type="evidence" value="ECO:0007669"/>
    <property type="project" value="UniProtKB-UniRule"/>
</dbReference>
<dbReference type="Proteomes" id="UP000002432">
    <property type="component" value="Chromosome"/>
</dbReference>
<dbReference type="GO" id="GO:0003677">
    <property type="term" value="F:DNA binding"/>
    <property type="evidence" value="ECO:0007669"/>
    <property type="project" value="InterPro"/>
</dbReference>
<dbReference type="Gene3D" id="1.10.10.10">
    <property type="entry name" value="Winged helix-like DNA-binding domain superfamily/Winged helix DNA-binding domain"/>
    <property type="match status" value="1"/>
</dbReference>
<proteinExistence type="inferred from homology"/>
<evidence type="ECO:0000259" key="6">
    <source>
        <dbReference type="Pfam" id="PF01628"/>
    </source>
</evidence>
<keyword evidence="2 5" id="KW-0805">Transcription regulation</keyword>
<dbReference type="InterPro" id="IPR036388">
    <property type="entry name" value="WH-like_DNA-bd_sf"/>
</dbReference>
<dbReference type="PANTHER" id="PTHR34824:SF1">
    <property type="entry name" value="HEAT-INDUCIBLE TRANSCRIPTION REPRESSOR HRCA"/>
    <property type="match status" value="1"/>
</dbReference>
<sequence length="347" mass="38746">MSEPVQIGRREREILTAIVETYISTGEPVGSRTLSRGSREGLSAATIRNVMADLSDAGLLDQPHTSAGRVPTAAAYRYYVKGLTGEASLAPAEEGLIKDTFHGVNDMQEFMERTSHVLSLLSQNVGVAVAGIGPKNALEHVHFQRLAESKVLCVVVNKNGIVRDRIMRLGKDIPQLELDAAARFLNENYRGWIMEEIRVDLARRLDQERSEYDRLMHSVEELYKKGALESETTQDVYIEGTSNLVVDDHDRDRLRELLKTLEEKQRLVNLLSAYVDVRQEAVRVVVGLEDTLPHLSNFVLIGAPARVGNEVMGSLAVIGPTRIDYEHTISAVSYIARLFDHIWNDSE</sequence>
<dbReference type="eggNOG" id="COG1420">
    <property type="taxonomic scope" value="Bacteria"/>
</dbReference>
<dbReference type="InterPro" id="IPR023120">
    <property type="entry name" value="WHTH_transcript_rep_HrcA_IDD"/>
</dbReference>
<evidence type="ECO:0000256" key="5">
    <source>
        <dbReference type="HAMAP-Rule" id="MF_00081"/>
    </source>
</evidence>
<dbReference type="InterPro" id="IPR029016">
    <property type="entry name" value="GAF-like_dom_sf"/>
</dbReference>
<dbReference type="Gene3D" id="3.30.390.60">
    <property type="entry name" value="Heat-inducible transcription repressor hrca homolog, domain 3"/>
    <property type="match status" value="1"/>
</dbReference>
<dbReference type="SUPFAM" id="SSF46785">
    <property type="entry name" value="Winged helix' DNA-binding domain"/>
    <property type="match status" value="1"/>
</dbReference>
<dbReference type="AlphaFoldDB" id="Q1ILK5"/>
<dbReference type="EnsemblBacteria" id="ABF42245">
    <property type="protein sequence ID" value="ABF42245"/>
    <property type="gene ID" value="Acid345_3244"/>
</dbReference>
<dbReference type="InterPro" id="IPR036390">
    <property type="entry name" value="WH_DNA-bd_sf"/>
</dbReference>
<dbReference type="SUPFAM" id="SSF55781">
    <property type="entry name" value="GAF domain-like"/>
    <property type="match status" value="1"/>
</dbReference>
<evidence type="ECO:0000313" key="8">
    <source>
        <dbReference type="Proteomes" id="UP000002432"/>
    </source>
</evidence>
<dbReference type="RefSeq" id="WP_011524044.1">
    <property type="nucleotide sequence ID" value="NC_008009.1"/>
</dbReference>